<dbReference type="SUPFAM" id="SSF48371">
    <property type="entry name" value="ARM repeat"/>
    <property type="match status" value="1"/>
</dbReference>
<keyword evidence="3" id="KW-1185">Reference proteome</keyword>
<feature type="coiled-coil region" evidence="1">
    <location>
        <begin position="1087"/>
        <end position="1119"/>
    </location>
</feature>
<accession>A0AAD1UDE7</accession>
<gene>
    <name evidence="2" type="ORF">ECRASSUSDP1_LOCUS4473</name>
</gene>
<sequence>MFGTPVNKEHSEYNTPIAPSLKSFVRGNITIIDKKKQYQTEPFVRGDYDALSYIIKELTKFEQGSMEYGYDVDFPKLYQPKYDSKRKYSSNLMLSNKSVNANYSLSPARNYLNPPKEKIVTNDNKLSNLSTIVPRVSSSNEKLVDEESYVSKNSISPHQKFKLPALTSLNNYKNVSLNKKISVRSRINERADGSQHSTGSKHSKYSKKALDMTHEINYTKIVDESDSLHEFIIITLSKAFKAKPRPSEGLLDQDSFKFLTVAVVKGRKKESNCIRKWYKMLMKSVKRMVDVILNENPQRIQSQIYNMLNVAKVGLFSQDAITVRLTCELLLRIISEFSQTFYLGYFWEWIKSQDQVLKFLIDNFERHPEISHTTCQFLIKIAYNHLEELFMKHILKICDSDVYKYLEVLQGMMVLMKNMSDDYPDIEGFFLSGLVQTSWIDYLVSHLKNDASDPNSIRQICMTFLGEIISTFKCEPSKVDIALESIFEASQTPWKLQQMTAFTVLFDVLCKFAATKNPHSGKIYNFLAQSISNYHNDENLREFLLSNMKQILEENSGIPVEIVVAPLIAKIKKFLDDTYYLNNYDFDFLEAVVNHKKLTLCVAIKVCKTLAWLSVKKTMYHKLALHILMLAVNRFAQSEKMSNFVTKLLKYFFTVLYEIEKHVSGLSHKPDSVLNDNLLRHNNIVIMNNTLFPGRGVTCEFDPSLTNEQKKILKRIMCHNVVVSLLDVENSQLQERGIIILRSMMSKLKFKYSLKPDWIESLKRRIRENAIPDIGSSLKMMQAEIDQPIVMRKNPNKLKLANRALDEYLVEDVINDHELETDVQDLSSEGYLKHDMSSHNNSEQNSERFISFLSDKDKQKREAHDKKLFMQRLRMEFTTFSLPKEDTPLRKELDALFAAYKRDIVKLFKNYSATKEFDKKNEFDKYKPLKNRMNPGEACRMLRDRTISEHFLIPDEAIHIIREVNSILGTPQEECHYLTLQGLEIFLLQIAVHISRKYFYRKGKTKSLLENIERLFRRMSLSREEREIGLNDDLDLYEETVKIRIKTHSSHSPVKEYIRAKMKTVNPAGRNSALRDASENQNLTYSAKKRQMLLDKLQKEKEAKKLEKLRELKRLKRRKELEQTLQQRRQTKTEMKRYKFDGEIQQLEKAKKKIKKAIVQKEKFLKNIKDKVEEEQDYDRLVFRVLEDEERQKEREIQRKKALYSKEWLRERRDEFDKKYSNNKSSNRK</sequence>
<keyword evidence="1" id="KW-0175">Coiled coil</keyword>
<dbReference type="InterPro" id="IPR016024">
    <property type="entry name" value="ARM-type_fold"/>
</dbReference>
<dbReference type="AlphaFoldDB" id="A0AAD1UDE7"/>
<name>A0AAD1UDE7_EUPCR</name>
<feature type="coiled-coil region" evidence="1">
    <location>
        <begin position="1147"/>
        <end position="1206"/>
    </location>
</feature>
<dbReference type="EMBL" id="CAMPGE010004295">
    <property type="protein sequence ID" value="CAI2363143.1"/>
    <property type="molecule type" value="Genomic_DNA"/>
</dbReference>
<comment type="caution">
    <text evidence="2">The sequence shown here is derived from an EMBL/GenBank/DDBJ whole genome shotgun (WGS) entry which is preliminary data.</text>
</comment>
<protein>
    <submittedName>
        <fullName evidence="2">Uncharacterized protein</fullName>
    </submittedName>
</protein>
<proteinExistence type="predicted"/>
<reference evidence="2" key="1">
    <citation type="submission" date="2023-07" db="EMBL/GenBank/DDBJ databases">
        <authorList>
            <consortium name="AG Swart"/>
            <person name="Singh M."/>
            <person name="Singh A."/>
            <person name="Seah K."/>
            <person name="Emmerich C."/>
        </authorList>
    </citation>
    <scope>NUCLEOTIDE SEQUENCE</scope>
    <source>
        <strain evidence="2">DP1</strain>
    </source>
</reference>
<evidence type="ECO:0000313" key="2">
    <source>
        <dbReference type="EMBL" id="CAI2363143.1"/>
    </source>
</evidence>
<dbReference type="Proteomes" id="UP001295684">
    <property type="component" value="Unassembled WGS sequence"/>
</dbReference>
<evidence type="ECO:0000313" key="3">
    <source>
        <dbReference type="Proteomes" id="UP001295684"/>
    </source>
</evidence>
<organism evidence="2 3">
    <name type="scientific">Euplotes crassus</name>
    <dbReference type="NCBI Taxonomy" id="5936"/>
    <lineage>
        <taxon>Eukaryota</taxon>
        <taxon>Sar</taxon>
        <taxon>Alveolata</taxon>
        <taxon>Ciliophora</taxon>
        <taxon>Intramacronucleata</taxon>
        <taxon>Spirotrichea</taxon>
        <taxon>Hypotrichia</taxon>
        <taxon>Euplotida</taxon>
        <taxon>Euplotidae</taxon>
        <taxon>Moneuplotes</taxon>
    </lineage>
</organism>
<evidence type="ECO:0000256" key="1">
    <source>
        <dbReference type="SAM" id="Coils"/>
    </source>
</evidence>